<dbReference type="GO" id="GO:0004842">
    <property type="term" value="F:ubiquitin-protein transferase activity"/>
    <property type="evidence" value="ECO:0007669"/>
    <property type="project" value="TreeGrafter"/>
</dbReference>
<protein>
    <recommendedName>
        <fullName evidence="7">BOI-related E3 ubiquitin-protein ligase 3</fullName>
    </recommendedName>
</protein>
<name>A0A1E5W977_9POAL</name>
<dbReference type="PANTHER" id="PTHR42647">
    <property type="entry name" value="SBP (S-RIBONUCLEASE BINDING PROTEIN) FAMILY PROTEIN"/>
    <property type="match status" value="1"/>
</dbReference>
<evidence type="ECO:0000256" key="4">
    <source>
        <dbReference type="SAM" id="MobiDB-lite"/>
    </source>
</evidence>
<dbReference type="GO" id="GO:0008270">
    <property type="term" value="F:zinc ion binding"/>
    <property type="evidence" value="ECO:0007669"/>
    <property type="project" value="UniProtKB-KW"/>
</dbReference>
<evidence type="ECO:0000256" key="1">
    <source>
        <dbReference type="ARBA" id="ARBA00022723"/>
    </source>
</evidence>
<evidence type="ECO:0000313" key="6">
    <source>
        <dbReference type="Proteomes" id="UP000095767"/>
    </source>
</evidence>
<keyword evidence="6" id="KW-1185">Reference proteome</keyword>
<dbReference type="PANTHER" id="PTHR42647:SF68">
    <property type="entry name" value="OS11G0542100 PROTEIN"/>
    <property type="match status" value="1"/>
</dbReference>
<accession>A0A1E5W977</accession>
<keyword evidence="3" id="KW-0862">Zinc</keyword>
<evidence type="ECO:0000313" key="5">
    <source>
        <dbReference type="EMBL" id="OEL33942.1"/>
    </source>
</evidence>
<comment type="caution">
    <text evidence="5">The sequence shown here is derived from an EMBL/GenBank/DDBJ whole genome shotgun (WGS) entry which is preliminary data.</text>
</comment>
<feature type="region of interest" description="Disordered" evidence="4">
    <location>
        <begin position="204"/>
        <end position="240"/>
    </location>
</feature>
<organism evidence="5 6">
    <name type="scientific">Dichanthelium oligosanthes</name>
    <dbReference type="NCBI Taxonomy" id="888268"/>
    <lineage>
        <taxon>Eukaryota</taxon>
        <taxon>Viridiplantae</taxon>
        <taxon>Streptophyta</taxon>
        <taxon>Embryophyta</taxon>
        <taxon>Tracheophyta</taxon>
        <taxon>Spermatophyta</taxon>
        <taxon>Magnoliopsida</taxon>
        <taxon>Liliopsida</taxon>
        <taxon>Poales</taxon>
        <taxon>Poaceae</taxon>
        <taxon>PACMAD clade</taxon>
        <taxon>Panicoideae</taxon>
        <taxon>Panicodae</taxon>
        <taxon>Paniceae</taxon>
        <taxon>Dichantheliinae</taxon>
        <taxon>Dichanthelium</taxon>
    </lineage>
</organism>
<dbReference type="AlphaFoldDB" id="A0A1E5W977"/>
<reference evidence="5 6" key="1">
    <citation type="submission" date="2016-09" db="EMBL/GenBank/DDBJ databases">
        <title>The draft genome of Dichanthelium oligosanthes: A C3 panicoid grass species.</title>
        <authorList>
            <person name="Studer A.J."/>
            <person name="Schnable J.C."/>
            <person name="Brutnell T.P."/>
        </authorList>
    </citation>
    <scope>NUCLEOTIDE SEQUENCE [LARGE SCALE GENOMIC DNA]</scope>
    <source>
        <strain evidence="6">cv. Kellogg 1175</strain>
        <tissue evidence="5">Leaf</tissue>
    </source>
</reference>
<keyword evidence="1" id="KW-0479">Metal-binding</keyword>
<feature type="compositionally biased region" description="Pro residues" evidence="4">
    <location>
        <begin position="214"/>
        <end position="224"/>
    </location>
</feature>
<proteinExistence type="predicted"/>
<dbReference type="STRING" id="888268.A0A1E5W977"/>
<evidence type="ECO:0008006" key="7">
    <source>
        <dbReference type="Google" id="ProtNLM"/>
    </source>
</evidence>
<evidence type="ECO:0000256" key="2">
    <source>
        <dbReference type="ARBA" id="ARBA00022771"/>
    </source>
</evidence>
<sequence length="240" mass="24539">MLDPAAASTSGRLAVTASASVADARVSELCRQDAEVDALVRAECGRLRAGLEQARKRQGQALARAAALLLREKDAELDAVRRRAAELEGQAWCGLARTNEAVATGLRSALDTLLLRGAGAGAAPVAQQPVEEGFGESCLALVAEAADDAESCCFVEAEDAGAGTGTATSLSLAASNSGHAVRAAVARHRCWCCRAGTCACARRASPGRRHAPSASPPRPRPSTSPPTIDRVGSISGDVAN</sequence>
<dbReference type="Proteomes" id="UP000095767">
    <property type="component" value="Unassembled WGS sequence"/>
</dbReference>
<dbReference type="EMBL" id="LWDX02017063">
    <property type="protein sequence ID" value="OEL33942.1"/>
    <property type="molecule type" value="Genomic_DNA"/>
</dbReference>
<keyword evidence="2" id="KW-0863">Zinc-finger</keyword>
<gene>
    <name evidence="5" type="ORF">BAE44_0005040</name>
</gene>
<evidence type="ECO:0000256" key="3">
    <source>
        <dbReference type="ARBA" id="ARBA00022833"/>
    </source>
</evidence>